<dbReference type="Proteomes" id="UP000824219">
    <property type="component" value="Linkage Group LG07"/>
</dbReference>
<accession>A0A9D3NX11</accession>
<dbReference type="PANTHER" id="PTHR15512:SF0">
    <property type="entry name" value="TERF1-INTERACTING NUCLEAR FACTOR 2"/>
    <property type="match status" value="1"/>
</dbReference>
<feature type="domain" description="TERF1-interacting nuclear factor 2 N-terminal" evidence="2">
    <location>
        <begin position="38"/>
        <end position="186"/>
    </location>
</feature>
<proteinExistence type="predicted"/>
<reference evidence="3 4" key="1">
    <citation type="submission" date="2021-06" db="EMBL/GenBank/DDBJ databases">
        <title>Chromosome-level genome assembly of the red-tail catfish (Hemibagrus wyckioides).</title>
        <authorList>
            <person name="Shao F."/>
        </authorList>
    </citation>
    <scope>NUCLEOTIDE SEQUENCE [LARGE SCALE GENOMIC DNA]</scope>
    <source>
        <strain evidence="3">EC202008001</strain>
        <tissue evidence="3">Blood</tissue>
    </source>
</reference>
<dbReference type="EMBL" id="JAHKSW010000007">
    <property type="protein sequence ID" value="KAG7330400.1"/>
    <property type="molecule type" value="Genomic_DNA"/>
</dbReference>
<evidence type="ECO:0000259" key="2">
    <source>
        <dbReference type="Pfam" id="PF14973"/>
    </source>
</evidence>
<dbReference type="OrthoDB" id="8652439at2759"/>
<dbReference type="GO" id="GO:0042162">
    <property type="term" value="F:telomeric DNA binding"/>
    <property type="evidence" value="ECO:0007669"/>
    <property type="project" value="TreeGrafter"/>
</dbReference>
<feature type="compositionally biased region" description="Basic and acidic residues" evidence="1">
    <location>
        <begin position="397"/>
        <end position="418"/>
    </location>
</feature>
<feature type="compositionally biased region" description="Basic residues" evidence="1">
    <location>
        <begin position="365"/>
        <end position="375"/>
    </location>
</feature>
<feature type="compositionally biased region" description="Polar residues" evidence="1">
    <location>
        <begin position="253"/>
        <end position="274"/>
    </location>
</feature>
<gene>
    <name evidence="3" type="ORF">KOW79_006622</name>
</gene>
<organism evidence="3 4">
    <name type="scientific">Hemibagrus wyckioides</name>
    <dbReference type="NCBI Taxonomy" id="337641"/>
    <lineage>
        <taxon>Eukaryota</taxon>
        <taxon>Metazoa</taxon>
        <taxon>Chordata</taxon>
        <taxon>Craniata</taxon>
        <taxon>Vertebrata</taxon>
        <taxon>Euteleostomi</taxon>
        <taxon>Actinopterygii</taxon>
        <taxon>Neopterygii</taxon>
        <taxon>Teleostei</taxon>
        <taxon>Ostariophysi</taxon>
        <taxon>Siluriformes</taxon>
        <taxon>Bagridae</taxon>
        <taxon>Hemibagrus</taxon>
    </lineage>
</organism>
<sequence length="585" mass="65086">MRSGTTQRIKNNNTDEPLPIASLRLLAPPLRLVSAAMWKVMQQRDAMLYGKLEEFVTSVSETVPGLLSYRHQAKLSVGLRARLILEQLREAQSSDAELILSQLERLRAPALPNSKRIRSDQKVEMAVKNFHTLVQTLLEKPAEREQFFKEEFNSQYGPQYDSALEKLLWEFLTRLDQLLPVPDLAQTVSWLTAAPAVLEECARSASQPQLLRTLLQHEKCLGHLDSTASVPSSFGDSILSSLSLPLSGKVRDSNQSGSTPTPNMIPSPSSSTQKSIKRHARGSVSHISPVIGSISTADIPRAASTNQNVEPLSEKDSDEDTESSIYTRVKSRSGQKSAILEKSPNEEHCATSSEVEEEDESQTRPMRRSSRKSGAKAKQSTRSGDKMMDLGQKMKRKDSSKTPRRNRQETRSQKESGLHADFASCMKRQLQVIIPRLELKSSTQTVNTSTSEEHTTVSPRKPATEGGSAVRCVDAGNRKRKLSLSETPEKNLSGKVDQQVYAGSPCIPTLTSFRMENSDTASPVTHSTDDVIVDSEDEASEKFKGRLFTKRYCKTKSDTYIPTLHEFWTPAFFRRDHLSPGNGCR</sequence>
<feature type="region of interest" description="Disordered" evidence="1">
    <location>
        <begin position="248"/>
        <end position="291"/>
    </location>
</feature>
<dbReference type="InterPro" id="IPR029400">
    <property type="entry name" value="TINF2_N"/>
</dbReference>
<name>A0A9D3NX11_9TELE</name>
<evidence type="ECO:0000256" key="1">
    <source>
        <dbReference type="SAM" id="MobiDB-lite"/>
    </source>
</evidence>
<dbReference type="CDD" id="cd11657">
    <property type="entry name" value="TIN2_N"/>
    <property type="match status" value="1"/>
</dbReference>
<evidence type="ECO:0000313" key="3">
    <source>
        <dbReference type="EMBL" id="KAG7330400.1"/>
    </source>
</evidence>
<feature type="region of interest" description="Disordered" evidence="1">
    <location>
        <begin position="441"/>
        <end position="468"/>
    </location>
</feature>
<protein>
    <recommendedName>
        <fullName evidence="2">TERF1-interacting nuclear factor 2 N-terminal domain-containing protein</fullName>
    </recommendedName>
</protein>
<dbReference type="PANTHER" id="PTHR15512">
    <property type="entry name" value="TERF1-INTERACTING NUCLEAR FACTOR 2"/>
    <property type="match status" value="1"/>
</dbReference>
<dbReference type="GO" id="GO:1904356">
    <property type="term" value="P:regulation of telomere maintenance via telomere lengthening"/>
    <property type="evidence" value="ECO:0007669"/>
    <property type="project" value="TreeGrafter"/>
</dbReference>
<dbReference type="InterPro" id="IPR039098">
    <property type="entry name" value="TINF2"/>
</dbReference>
<dbReference type="Pfam" id="PF14973">
    <property type="entry name" value="TINF2_N"/>
    <property type="match status" value="1"/>
</dbReference>
<dbReference type="GO" id="GO:0070187">
    <property type="term" value="C:shelterin complex"/>
    <property type="evidence" value="ECO:0007669"/>
    <property type="project" value="InterPro"/>
</dbReference>
<feature type="region of interest" description="Disordered" evidence="1">
    <location>
        <begin position="303"/>
        <end position="421"/>
    </location>
</feature>
<keyword evidence="4" id="KW-1185">Reference proteome</keyword>
<comment type="caution">
    <text evidence="3">The sequence shown here is derived from an EMBL/GenBank/DDBJ whole genome shotgun (WGS) entry which is preliminary data.</text>
</comment>
<dbReference type="AlphaFoldDB" id="A0A9D3NX11"/>
<evidence type="ECO:0000313" key="4">
    <source>
        <dbReference type="Proteomes" id="UP000824219"/>
    </source>
</evidence>
<feature type="compositionally biased region" description="Polar residues" evidence="1">
    <location>
        <begin position="441"/>
        <end position="450"/>
    </location>
</feature>
<dbReference type="GO" id="GO:0016233">
    <property type="term" value="P:telomere capping"/>
    <property type="evidence" value="ECO:0007669"/>
    <property type="project" value="InterPro"/>
</dbReference>